<dbReference type="Pfam" id="PF01242">
    <property type="entry name" value="PTPS"/>
    <property type="match status" value="1"/>
</dbReference>
<organism evidence="5">
    <name type="scientific">marine metagenome</name>
    <dbReference type="NCBI Taxonomy" id="408172"/>
    <lineage>
        <taxon>unclassified sequences</taxon>
        <taxon>metagenomes</taxon>
        <taxon>ecological metagenomes</taxon>
    </lineage>
</organism>
<dbReference type="GO" id="GO:0016829">
    <property type="term" value="F:lyase activity"/>
    <property type="evidence" value="ECO:0007669"/>
    <property type="project" value="UniProtKB-KW"/>
</dbReference>
<dbReference type="EMBL" id="UINC01010148">
    <property type="protein sequence ID" value="SVA45261.1"/>
    <property type="molecule type" value="Genomic_DNA"/>
</dbReference>
<dbReference type="AlphaFoldDB" id="A0A381VYT8"/>
<keyword evidence="4" id="KW-0456">Lyase</keyword>
<dbReference type="PANTHER" id="PTHR12589:SF7">
    <property type="entry name" value="6-PYRUVOYL TETRAHYDROBIOPTERIN SYNTHASE"/>
    <property type="match status" value="1"/>
</dbReference>
<gene>
    <name evidence="5" type="ORF">METZ01_LOCUS98115</name>
</gene>
<dbReference type="Gene3D" id="3.30.479.10">
    <property type="entry name" value="6-pyruvoyl tetrahydropterin synthase/QueD"/>
    <property type="match status" value="1"/>
</dbReference>
<keyword evidence="2" id="KW-0479">Metal-binding</keyword>
<accession>A0A381VYT8</accession>
<evidence type="ECO:0000256" key="4">
    <source>
        <dbReference type="ARBA" id="ARBA00023239"/>
    </source>
</evidence>
<evidence type="ECO:0000313" key="5">
    <source>
        <dbReference type="EMBL" id="SVA45261.1"/>
    </source>
</evidence>
<dbReference type="PANTHER" id="PTHR12589">
    <property type="entry name" value="PYRUVOYL TETRAHYDROBIOPTERIN SYNTHASE"/>
    <property type="match status" value="1"/>
</dbReference>
<protein>
    <recommendedName>
        <fullName evidence="6">6-pyruvoyl tetrahydrobiopterin synthase</fullName>
    </recommendedName>
</protein>
<proteinExistence type="predicted"/>
<keyword evidence="3" id="KW-0862">Zinc</keyword>
<evidence type="ECO:0000256" key="2">
    <source>
        <dbReference type="ARBA" id="ARBA00022723"/>
    </source>
</evidence>
<evidence type="ECO:0008006" key="6">
    <source>
        <dbReference type="Google" id="ProtNLM"/>
    </source>
</evidence>
<sequence length="137" mass="15833">MSNPIITKKYHFCASHKYGNADWSEEKNLEVFGKDYNTHGHNYILEVSVTGPIDQGSGWLVDLKKLGQIVKKYVVNVLDHSQIEEDIEWFKGKQPSSENILVWAWDEIAPRLERGTLHKLRLVETHSIYTDYYGPGQ</sequence>
<dbReference type="InterPro" id="IPR038418">
    <property type="entry name" value="6-PTP_synth/QueD_sf"/>
</dbReference>
<dbReference type="InterPro" id="IPR007115">
    <property type="entry name" value="6-PTP_synth/QueD"/>
</dbReference>
<comment type="cofactor">
    <cofactor evidence="1">
        <name>Zn(2+)</name>
        <dbReference type="ChEBI" id="CHEBI:29105"/>
    </cofactor>
</comment>
<dbReference type="SUPFAM" id="SSF55620">
    <property type="entry name" value="Tetrahydrobiopterin biosynthesis enzymes-like"/>
    <property type="match status" value="1"/>
</dbReference>
<name>A0A381VYT8_9ZZZZ</name>
<evidence type="ECO:0000256" key="1">
    <source>
        <dbReference type="ARBA" id="ARBA00001947"/>
    </source>
</evidence>
<evidence type="ECO:0000256" key="3">
    <source>
        <dbReference type="ARBA" id="ARBA00022833"/>
    </source>
</evidence>
<dbReference type="GO" id="GO:0046872">
    <property type="term" value="F:metal ion binding"/>
    <property type="evidence" value="ECO:0007669"/>
    <property type="project" value="UniProtKB-KW"/>
</dbReference>
<reference evidence="5" key="1">
    <citation type="submission" date="2018-05" db="EMBL/GenBank/DDBJ databases">
        <authorList>
            <person name="Lanie J.A."/>
            <person name="Ng W.-L."/>
            <person name="Kazmierczak K.M."/>
            <person name="Andrzejewski T.M."/>
            <person name="Davidsen T.M."/>
            <person name="Wayne K.J."/>
            <person name="Tettelin H."/>
            <person name="Glass J.I."/>
            <person name="Rusch D."/>
            <person name="Podicherti R."/>
            <person name="Tsui H.-C.T."/>
            <person name="Winkler M.E."/>
        </authorList>
    </citation>
    <scope>NUCLEOTIDE SEQUENCE</scope>
</reference>